<feature type="compositionally biased region" description="Polar residues" evidence="1">
    <location>
        <begin position="1204"/>
        <end position="1222"/>
    </location>
</feature>
<reference evidence="2" key="1">
    <citation type="journal article" date="2021" name="Mol. Ecol. Resour.">
        <title>Phylogenomic analyses of the genus Drosophila reveals genomic signals of climate adaptation.</title>
        <authorList>
            <person name="Li F."/>
            <person name="Rane R.V."/>
            <person name="Luria V."/>
            <person name="Xiong Z."/>
            <person name="Chen J."/>
            <person name="Li Z."/>
            <person name="Catullo R.A."/>
            <person name="Griffin P.C."/>
            <person name="Schiffer M."/>
            <person name="Pearce S."/>
            <person name="Lee S.F."/>
            <person name="McElroy K."/>
            <person name="Stocker A."/>
            <person name="Shirriffs J."/>
            <person name="Cockerell F."/>
            <person name="Coppin C."/>
            <person name="Sgro C.M."/>
            <person name="Karger A."/>
            <person name="Cain J.W."/>
            <person name="Weber J.A."/>
            <person name="Santpere G."/>
            <person name="Kirschner M.W."/>
            <person name="Hoffmann A.A."/>
            <person name="Oakeshott J.G."/>
            <person name="Zhang G."/>
        </authorList>
    </citation>
    <scope>NUCLEOTIDE SEQUENCE</scope>
    <source>
        <strain evidence="2">BGI-SZ-2011g</strain>
    </source>
</reference>
<feature type="compositionally biased region" description="Polar residues" evidence="1">
    <location>
        <begin position="1232"/>
        <end position="1241"/>
    </location>
</feature>
<feature type="region of interest" description="Disordered" evidence="1">
    <location>
        <begin position="170"/>
        <end position="190"/>
    </location>
</feature>
<feature type="region of interest" description="Disordered" evidence="1">
    <location>
        <begin position="306"/>
        <end position="332"/>
    </location>
</feature>
<evidence type="ECO:0000313" key="2">
    <source>
        <dbReference type="EMBL" id="KAH8358568.1"/>
    </source>
</evidence>
<sequence>MAKISDDTMRELEDILNGSETYADRLTAFLKLKTAPKPQANSNQFVLGGFDVSFDLDVDLVKLPPKPQPKNASEKCQAIKEPALRESTNNLKTANEAERVAATLPPPPPANAPTSPFRENLQPSGSPGLSPKRSLRRSGGIPGSDRLRRVAIQRRSRSCGRRDLLREFNDAVQKSSNSQEETNSTSNANTLNFIPGISSTPAAETQVTKNVTTAVATETDQDVGVSFKYSQRREEVPVALTSQRSTNSLNGTVQRTYTVEMGPEPGQLLLSPSRKGNNSHLILSPRNSVKQHMPVKHSPARTEILAPETPPRRMTQSQPPPEFTVPETQPQEDDIQQQVLQTLTSSPKAVPFVVVPITCLSPKASNQIEDQLKVETPKVASRSMQTSGNSRYVQNIEEILTDDDSDEQQESSSVPLNLAPPGGNTTRQSRLKKRRQSVKSPNLLLDLHRTRLNNSQRRQTSRQTVLNKPPKPPINGEKFAQELARMSNYEILDLRKRNSRGKLNPLNGRRQQLKEQQNIEECIEWELMRRNLDNLSPKKSIPKVPLPTASPCANSPSNSTMKSSLRQSPAAPPAGFRDKSVRAQRLIGELKKSTPLDDTQDNSMEISRHQKSKQRRRRNKRHEPSMSEDELLAVCTPPAQFRRSRYRQEVEPSTTLLAEPPAEFRRSKSQLNSSASLKRKNLWNQHQAEAVELNDDAQAQLRKSKSRHLEESNKTILAEPPPDFRSKLRYRIEDDESDEVATSEPPVQLRKSKSRHKAHFEDEENNETVLPDPPEQFRKSKSKNTSEVVLNADALQKSRRYRSRQRIEDDDSDNAEPPAQLRKSKSVHLEQKVVEAIETLLPDHPEQIRKSKSRHYELLEVVESNAHLEQSKVTHFEQLDIVETLEVEKAIECALPSPPAKFKRHTSRLRIEDDNSDDAALPDSPGQLQKSKSNNANKLNIIESNLSDLPKQLSKSKPMLKKSTAADLDATQLTDSPTQLQRSMVREKQLVAPQANATAIEMPPLQYVDEVRSNDEDDGAQTMVKSPPRSINNLSQISSQKELTAPLLPIETDLDEQPSTSQSARLNASNNRRKGRAEKADDMKENQALPVDDDVFKKPLAPAPRSKHTRKSKKEKELENLRINLPIQLPEESADQSVGDPNTTGVRKSKRGHVPLRNTWVHTQSDPFFFMRKLIDRHHYDPPRKPKKQSHTNKSDLLMERPPLSSSTPRNEVPKVTSNDNSTGKRKRIRQTEQISGISTLSSIAEQSEEQSIVEPVAEPEQPQQISIKKKVKRGRPKKVNIIDPVPPVDAASQSQTEPEVNCESALECQPTIQSINPPQNLSFPLEWLRDLNNEPIPKDKSDDQEYKSMNLSRASNLQYSAINGMDYAFYGACDNSLGYMRFKPFQARGLNKAKSKMQQMVVLYGQFEVEIFDEGSKEGEFSERVTLNSGDFVQMKIGTRYNIRNRLDEASILLINRK</sequence>
<organism evidence="2 3">
    <name type="scientific">Drosophila rubida</name>
    <dbReference type="NCBI Taxonomy" id="30044"/>
    <lineage>
        <taxon>Eukaryota</taxon>
        <taxon>Metazoa</taxon>
        <taxon>Ecdysozoa</taxon>
        <taxon>Arthropoda</taxon>
        <taxon>Hexapoda</taxon>
        <taxon>Insecta</taxon>
        <taxon>Pterygota</taxon>
        <taxon>Neoptera</taxon>
        <taxon>Endopterygota</taxon>
        <taxon>Diptera</taxon>
        <taxon>Brachycera</taxon>
        <taxon>Muscomorpha</taxon>
        <taxon>Ephydroidea</taxon>
        <taxon>Drosophilidae</taxon>
        <taxon>Drosophila</taxon>
    </lineage>
</organism>
<feature type="compositionally biased region" description="Polar residues" evidence="1">
    <location>
        <begin position="452"/>
        <end position="466"/>
    </location>
</feature>
<feature type="compositionally biased region" description="Low complexity" evidence="1">
    <location>
        <begin position="175"/>
        <end position="190"/>
    </location>
</feature>
<feature type="region of interest" description="Disordered" evidence="1">
    <location>
        <begin position="1015"/>
        <end position="1036"/>
    </location>
</feature>
<keyword evidence="3" id="KW-1185">Reference proteome</keyword>
<comment type="caution">
    <text evidence="2">The sequence shown here is derived from an EMBL/GenBank/DDBJ whole genome shotgun (WGS) entry which is preliminary data.</text>
</comment>
<feature type="region of interest" description="Disordered" evidence="1">
    <location>
        <begin position="1179"/>
        <end position="1243"/>
    </location>
</feature>
<feature type="region of interest" description="Disordered" evidence="1">
    <location>
        <begin position="1051"/>
        <end position="1151"/>
    </location>
</feature>
<feature type="compositionally biased region" description="Polar residues" evidence="1">
    <location>
        <begin position="1057"/>
        <end position="1070"/>
    </location>
</feature>
<feature type="region of interest" description="Disordered" evidence="1">
    <location>
        <begin position="950"/>
        <end position="977"/>
    </location>
</feature>
<evidence type="ECO:0000313" key="3">
    <source>
        <dbReference type="Proteomes" id="UP001200034"/>
    </source>
</evidence>
<feature type="compositionally biased region" description="Polar residues" evidence="1">
    <location>
        <begin position="551"/>
        <end position="567"/>
    </location>
</feature>
<feature type="compositionally biased region" description="Basic and acidic residues" evidence="1">
    <location>
        <begin position="722"/>
        <end position="732"/>
    </location>
</feature>
<feature type="compositionally biased region" description="Polar residues" evidence="1">
    <location>
        <begin position="926"/>
        <end position="936"/>
    </location>
</feature>
<accession>A0AAD4JRY6</accession>
<feature type="region of interest" description="Disordered" evidence="1">
    <location>
        <begin position="101"/>
        <end position="158"/>
    </location>
</feature>
<feature type="region of interest" description="Disordered" evidence="1">
    <location>
        <begin position="898"/>
        <end position="936"/>
    </location>
</feature>
<feature type="compositionally biased region" description="Basic residues" evidence="1">
    <location>
        <begin position="609"/>
        <end position="621"/>
    </location>
</feature>
<dbReference type="Proteomes" id="UP001200034">
    <property type="component" value="Unassembled WGS sequence"/>
</dbReference>
<feature type="compositionally biased region" description="Polar residues" evidence="1">
    <location>
        <begin position="1135"/>
        <end position="1146"/>
    </location>
</feature>
<name>A0AAD4JRY6_9MUSC</name>
<gene>
    <name evidence="2" type="ORF">KR093_000877</name>
</gene>
<feature type="compositionally biased region" description="Basic residues" evidence="1">
    <location>
        <begin position="149"/>
        <end position="158"/>
    </location>
</feature>
<dbReference type="EMBL" id="JAJJHW010003409">
    <property type="protein sequence ID" value="KAH8358568.1"/>
    <property type="molecule type" value="Genomic_DNA"/>
</dbReference>
<evidence type="ECO:0000256" key="1">
    <source>
        <dbReference type="SAM" id="MobiDB-lite"/>
    </source>
</evidence>
<proteinExistence type="predicted"/>
<feature type="region of interest" description="Disordered" evidence="1">
    <location>
        <begin position="535"/>
        <end position="676"/>
    </location>
</feature>
<feature type="region of interest" description="Disordered" evidence="1">
    <location>
        <begin position="403"/>
        <end position="476"/>
    </location>
</feature>
<protein>
    <submittedName>
        <fullName evidence="2">Uncharacterized protein</fullName>
    </submittedName>
</protein>
<feature type="region of interest" description="Disordered" evidence="1">
    <location>
        <begin position="699"/>
        <end position="826"/>
    </location>
</feature>